<reference evidence="2 3" key="1">
    <citation type="submission" date="2020-11" db="EMBL/GenBank/DDBJ databases">
        <authorList>
            <person name="Kim M.K."/>
        </authorList>
    </citation>
    <scope>NUCLEOTIDE SEQUENCE [LARGE SCALE GENOMIC DNA]</scope>
    <source>
        <strain evidence="2 3">BT662</strain>
    </source>
</reference>
<accession>A0ABS0I134</accession>
<evidence type="ECO:0000313" key="3">
    <source>
        <dbReference type="Proteomes" id="UP000618931"/>
    </source>
</evidence>
<proteinExistence type="predicted"/>
<dbReference type="RefSeq" id="WP_196292080.1">
    <property type="nucleotide sequence ID" value="NZ_JADQDM010000002.1"/>
</dbReference>
<keyword evidence="1" id="KW-0175">Coiled coil</keyword>
<dbReference type="EMBL" id="JADQDM010000002">
    <property type="protein sequence ID" value="MBF9220640.1"/>
    <property type="molecule type" value="Genomic_DNA"/>
</dbReference>
<evidence type="ECO:0000313" key="2">
    <source>
        <dbReference type="EMBL" id="MBF9220640.1"/>
    </source>
</evidence>
<feature type="coiled-coil region" evidence="1">
    <location>
        <begin position="52"/>
        <end position="79"/>
    </location>
</feature>
<comment type="caution">
    <text evidence="2">The sequence shown here is derived from an EMBL/GenBank/DDBJ whole genome shotgun (WGS) entry which is preliminary data.</text>
</comment>
<gene>
    <name evidence="2" type="ORF">I2H31_05940</name>
</gene>
<organism evidence="2 3">
    <name type="scientific">Hymenobacter ruricola</name>
    <dbReference type="NCBI Taxonomy" id="2791023"/>
    <lineage>
        <taxon>Bacteria</taxon>
        <taxon>Pseudomonadati</taxon>
        <taxon>Bacteroidota</taxon>
        <taxon>Cytophagia</taxon>
        <taxon>Cytophagales</taxon>
        <taxon>Hymenobacteraceae</taxon>
        <taxon>Hymenobacter</taxon>
    </lineage>
</organism>
<name>A0ABS0I134_9BACT</name>
<protein>
    <submittedName>
        <fullName evidence="2">Uncharacterized protein</fullName>
    </submittedName>
</protein>
<evidence type="ECO:0000256" key="1">
    <source>
        <dbReference type="SAM" id="Coils"/>
    </source>
</evidence>
<keyword evidence="3" id="KW-1185">Reference proteome</keyword>
<sequence length="158" mass="18038">MSLLSFFADQRRRWFNQLADYSAEYFAGAWAALQQAETAFMSTPLGNAHLEAQAARLKVQDTEHRLSNAQKQIEQLRQQLASATPHILAARQGEKDANRAAQHDRRQVALTRRALLRLNDVAARDEFEPEVRLAYIQNLICSHLALLRDENPDVPRHP</sequence>
<dbReference type="Proteomes" id="UP000618931">
    <property type="component" value="Unassembled WGS sequence"/>
</dbReference>